<dbReference type="EC" id="3.5.1.28" evidence="3"/>
<dbReference type="PANTHER" id="PTHR30032:SF8">
    <property type="entry name" value="GERMINATION-SPECIFIC N-ACETYLMURAMOYL-L-ALANINE AMIDASE"/>
    <property type="match status" value="1"/>
</dbReference>
<evidence type="ECO:0000259" key="2">
    <source>
        <dbReference type="Pfam" id="PF12211"/>
    </source>
</evidence>
<dbReference type="InterPro" id="IPR043090">
    <property type="entry name" value="Low_molc_weight_S-layer_N_sub"/>
</dbReference>
<dbReference type="InterPro" id="IPR021071">
    <property type="entry name" value="Low_molc_weight_S-layer_N"/>
</dbReference>
<organism evidence="3 4">
    <name type="scientific">Clostridioides difficile</name>
    <name type="common">Peptoclostridium difficile</name>
    <dbReference type="NCBI Taxonomy" id="1496"/>
    <lineage>
        <taxon>Bacteria</taxon>
        <taxon>Bacillati</taxon>
        <taxon>Bacillota</taxon>
        <taxon>Clostridia</taxon>
        <taxon>Peptostreptococcales</taxon>
        <taxon>Peptostreptococcaceae</taxon>
        <taxon>Clostridioides</taxon>
    </lineage>
</organism>
<evidence type="ECO:0000256" key="1">
    <source>
        <dbReference type="SAM" id="SignalP"/>
    </source>
</evidence>
<dbReference type="GO" id="GO:0008745">
    <property type="term" value="F:N-acetylmuramoyl-L-alanine amidase activity"/>
    <property type="evidence" value="ECO:0007669"/>
    <property type="project" value="UniProtKB-EC"/>
</dbReference>
<gene>
    <name evidence="3" type="primary">lytC_10</name>
    <name evidence="3" type="ORF">SAMEA1402399_00749</name>
</gene>
<feature type="chain" id="PRO_5044496991" evidence="1">
    <location>
        <begin position="25"/>
        <end position="756"/>
    </location>
</feature>
<evidence type="ECO:0000313" key="4">
    <source>
        <dbReference type="Proteomes" id="UP000411588"/>
    </source>
</evidence>
<dbReference type="Gene3D" id="3.40.50.12090">
    <property type="match status" value="1"/>
</dbReference>
<dbReference type="Gene3D" id="3.30.1490.290">
    <property type="entry name" value="Low molecular weight S-layer protein, domain 1"/>
    <property type="match status" value="1"/>
</dbReference>
<feature type="signal peptide" evidence="1">
    <location>
        <begin position="1"/>
        <end position="24"/>
    </location>
</feature>
<proteinExistence type="predicted"/>
<keyword evidence="3" id="KW-0378">Hydrolase</keyword>
<dbReference type="InterPro" id="IPR051922">
    <property type="entry name" value="Bact_Sporulation_Assoc"/>
</dbReference>
<dbReference type="NCBIfam" id="NF033435">
    <property type="entry name" value="S-layer_Clost"/>
    <property type="match status" value="1"/>
</dbReference>
<dbReference type="RefSeq" id="WP_077738141.1">
    <property type="nucleotide sequence ID" value="NZ_CAADAN010000002.1"/>
</dbReference>
<feature type="domain" description="Low molecular weight S layer protein N-terminal" evidence="2">
    <location>
        <begin position="34"/>
        <end position="286"/>
    </location>
</feature>
<dbReference type="EMBL" id="CAADAN010000002">
    <property type="protein sequence ID" value="VFD29702.1"/>
    <property type="molecule type" value="Genomic_DNA"/>
</dbReference>
<dbReference type="FunFam" id="3.40.50.12090:FF:000001">
    <property type="entry name" value="Cell surface protein"/>
    <property type="match status" value="1"/>
</dbReference>
<dbReference type="PANTHER" id="PTHR30032">
    <property type="entry name" value="N-ACETYLMURAMOYL-L-ALANINE AMIDASE-RELATED"/>
    <property type="match status" value="1"/>
</dbReference>
<dbReference type="Proteomes" id="UP000411588">
    <property type="component" value="Unassembled WGS sequence"/>
</dbReference>
<protein>
    <submittedName>
        <fullName evidence="3">S-layer protein</fullName>
        <ecNumber evidence="3">3.5.1.28</ecNumber>
    </submittedName>
</protein>
<reference evidence="3 4" key="1">
    <citation type="submission" date="2019-02" db="EMBL/GenBank/DDBJ databases">
        <authorList>
            <consortium name="Pathogen Informatics"/>
        </authorList>
    </citation>
    <scope>NUCLEOTIDE SEQUENCE [LARGE SCALE GENOMIC DNA]</scope>
    <source>
        <strain evidence="4">clo34</strain>
    </source>
</reference>
<dbReference type="Pfam" id="PF12211">
    <property type="entry name" value="LMWSLP_N"/>
    <property type="match status" value="1"/>
</dbReference>
<comment type="caution">
    <text evidence="3">The sequence shown here is derived from an EMBL/GenBank/DDBJ whole genome shotgun (WGS) entry which is preliminary data.</text>
</comment>
<accession>A0AB74QAP3</accession>
<dbReference type="InterPro" id="IPR007253">
    <property type="entry name" value="Cell_wall-bd_2"/>
</dbReference>
<dbReference type="AlphaFoldDB" id="A0AB74QAP3"/>
<keyword evidence="1" id="KW-0732">Signal</keyword>
<evidence type="ECO:0000313" key="3">
    <source>
        <dbReference type="EMBL" id="VFD29702.1"/>
    </source>
</evidence>
<sequence length="756" mass="79981">MNKKNIAIAMSGLTVLASAAPVFADDTKVETGDQGYTVVQSKYKKAVEQLQKGILDGSITEIKVFFEGTLASTIKVGSELNAADASKLLFTQVDNKLDNLGDGDYVDFLITSPGQGDKITTSKLVALKDLTDASADAIIAGTSSADGVVTNTGAASGSTETNSAGTKLAMSAIFDTAYTDSSETAVKITIKADMNDTKFGKAGETTYSTGLTFEDGSTEKIVKLGDSDIIDITKALKLTVVPGSKATVKFAEKTPSASVQPVITKLRIINAKEETIDIDASSSKTAQDLAKKYVFNKTDLNTLYKVLNGDEADTNGLIEEVSGKYQVVLYPEGKRVTTKSAAKASIADENSPVKLTLKSDKKKDLKDYVDDLRTYNNGYSNAIEVAGEDRIETAIALSQKYYNSDDENAIFRDSVDNVVLVGGNAIVDGLVASPLASEKKAPLLLTSKDKLDSSVKAEIKRVMNIKSTTGINTSKKVYLAGGVNSISKEVENELKDMGLKVTRLAGDDRYETSLKIADEVGLDNDKAFVVGGTGLADAMSIAPVASQLRNANGKMDLADGDATPIVVVDGKAKTINDDVKDFLDDSQVDIIGGENSVSKDVENAIDDATGKSPDRYSGDDRQATNAKVIKESSYYQDNLNNDKKVVNFFVAKDGSTKEDQLVDALAAAPVAANFGVTLNSDGKPVDKDGKVLTGSDNDKNKLVSPAPIVLATDSLSSDQSVSISKVLDKDNGENLVQVGKGIATSVINKLKDLLSM</sequence>
<dbReference type="Pfam" id="PF04122">
    <property type="entry name" value="CW_binding_2"/>
    <property type="match status" value="3"/>
</dbReference>
<name>A0AB74QAP3_CLODI</name>